<accession>A0A1T5B840</accession>
<dbReference type="AlphaFoldDB" id="A0A1T5B840"/>
<keyword evidence="2" id="KW-1185">Reference proteome</keyword>
<protein>
    <submittedName>
        <fullName evidence="1">Uncharacterized protein</fullName>
    </submittedName>
</protein>
<organism evidence="1 2">
    <name type="scientific">Daejeonella lutea</name>
    <dbReference type="NCBI Taxonomy" id="572036"/>
    <lineage>
        <taxon>Bacteria</taxon>
        <taxon>Pseudomonadati</taxon>
        <taxon>Bacteroidota</taxon>
        <taxon>Sphingobacteriia</taxon>
        <taxon>Sphingobacteriales</taxon>
        <taxon>Sphingobacteriaceae</taxon>
        <taxon>Daejeonella</taxon>
    </lineage>
</organism>
<sequence>MKTSNYTVQNVNKPSFTAIIFMKGKRSNKECIFAIRGFKHASLENQLLI</sequence>
<reference evidence="2" key="1">
    <citation type="submission" date="2017-02" db="EMBL/GenBank/DDBJ databases">
        <authorList>
            <person name="Varghese N."/>
            <person name="Submissions S."/>
        </authorList>
    </citation>
    <scope>NUCLEOTIDE SEQUENCE [LARGE SCALE GENOMIC DNA]</scope>
    <source>
        <strain evidence="2">DSM 22385</strain>
    </source>
</reference>
<proteinExistence type="predicted"/>
<dbReference type="EMBL" id="FUYR01000001">
    <property type="protein sequence ID" value="SKB43209.1"/>
    <property type="molecule type" value="Genomic_DNA"/>
</dbReference>
<dbReference type="Proteomes" id="UP000189981">
    <property type="component" value="Unassembled WGS sequence"/>
</dbReference>
<gene>
    <name evidence="1" type="ORF">SAMN05661099_1395</name>
</gene>
<evidence type="ECO:0000313" key="1">
    <source>
        <dbReference type="EMBL" id="SKB43209.1"/>
    </source>
</evidence>
<name>A0A1T5B840_9SPHI</name>
<evidence type="ECO:0000313" key="2">
    <source>
        <dbReference type="Proteomes" id="UP000189981"/>
    </source>
</evidence>